<protein>
    <submittedName>
        <fullName evidence="2">Uncharacterized protein</fullName>
    </submittedName>
</protein>
<evidence type="ECO:0000313" key="2">
    <source>
        <dbReference type="EMBL" id="GBO22081.1"/>
    </source>
</evidence>
<organism evidence="2 3">
    <name type="scientific">Araneus ventricosus</name>
    <name type="common">Orbweaver spider</name>
    <name type="synonym">Epeira ventricosa</name>
    <dbReference type="NCBI Taxonomy" id="182803"/>
    <lineage>
        <taxon>Eukaryota</taxon>
        <taxon>Metazoa</taxon>
        <taxon>Ecdysozoa</taxon>
        <taxon>Arthropoda</taxon>
        <taxon>Chelicerata</taxon>
        <taxon>Arachnida</taxon>
        <taxon>Araneae</taxon>
        <taxon>Araneomorphae</taxon>
        <taxon>Entelegynae</taxon>
        <taxon>Araneoidea</taxon>
        <taxon>Araneidae</taxon>
        <taxon>Araneus</taxon>
    </lineage>
</organism>
<gene>
    <name evidence="2" type="ORF">AVEN_2152_1</name>
</gene>
<feature type="region of interest" description="Disordered" evidence="1">
    <location>
        <begin position="29"/>
        <end position="48"/>
    </location>
</feature>
<dbReference type="Proteomes" id="UP000499080">
    <property type="component" value="Unassembled WGS sequence"/>
</dbReference>
<proteinExistence type="predicted"/>
<dbReference type="EMBL" id="BGPR01045220">
    <property type="protein sequence ID" value="GBO22081.1"/>
    <property type="molecule type" value="Genomic_DNA"/>
</dbReference>
<feature type="compositionally biased region" description="Polar residues" evidence="1">
    <location>
        <begin position="39"/>
        <end position="48"/>
    </location>
</feature>
<name>A0A4Y2VBV6_ARAVE</name>
<sequence length="88" mass="10117">MEDRPPRQHSQALRFLHYSPHYERLMQQPPGLPGYDLSSEMSPKSHTTIIAPSGWRERLIRQPLIRELAVPPMGAVWNSGPNIHLIVQ</sequence>
<dbReference type="AlphaFoldDB" id="A0A4Y2VBV6"/>
<keyword evidence="3" id="KW-1185">Reference proteome</keyword>
<comment type="caution">
    <text evidence="2">The sequence shown here is derived from an EMBL/GenBank/DDBJ whole genome shotgun (WGS) entry which is preliminary data.</text>
</comment>
<evidence type="ECO:0000256" key="1">
    <source>
        <dbReference type="SAM" id="MobiDB-lite"/>
    </source>
</evidence>
<evidence type="ECO:0000313" key="3">
    <source>
        <dbReference type="Proteomes" id="UP000499080"/>
    </source>
</evidence>
<reference evidence="2 3" key="1">
    <citation type="journal article" date="2019" name="Sci. Rep.">
        <title>Orb-weaving spider Araneus ventricosus genome elucidates the spidroin gene catalogue.</title>
        <authorList>
            <person name="Kono N."/>
            <person name="Nakamura H."/>
            <person name="Ohtoshi R."/>
            <person name="Moran D.A.P."/>
            <person name="Shinohara A."/>
            <person name="Yoshida Y."/>
            <person name="Fujiwara M."/>
            <person name="Mori M."/>
            <person name="Tomita M."/>
            <person name="Arakawa K."/>
        </authorList>
    </citation>
    <scope>NUCLEOTIDE SEQUENCE [LARGE SCALE GENOMIC DNA]</scope>
</reference>
<accession>A0A4Y2VBV6</accession>